<proteinExistence type="predicted"/>
<evidence type="ECO:0000256" key="3">
    <source>
        <dbReference type="ARBA" id="ARBA00022816"/>
    </source>
</evidence>
<evidence type="ECO:0000256" key="7">
    <source>
        <dbReference type="ARBA" id="ARBA00023242"/>
    </source>
</evidence>
<keyword evidence="8 11" id="KW-0418">Kinase</keyword>
<keyword evidence="6" id="KW-0906">Nuclear pore complex</keyword>
<feature type="domain" description="PIPK" evidence="10">
    <location>
        <begin position="140"/>
        <end position="540"/>
    </location>
</feature>
<dbReference type="PROSITE" id="PS51455">
    <property type="entry name" value="PIPK"/>
    <property type="match status" value="1"/>
</dbReference>
<dbReference type="GO" id="GO:0006405">
    <property type="term" value="P:RNA export from nucleus"/>
    <property type="evidence" value="ECO:0007669"/>
    <property type="project" value="TreeGrafter"/>
</dbReference>
<keyword evidence="4" id="KW-0653">Protein transport</keyword>
<evidence type="ECO:0000259" key="10">
    <source>
        <dbReference type="PROSITE" id="PS51455"/>
    </source>
</evidence>
<dbReference type="Pfam" id="PF01504">
    <property type="entry name" value="PIP5K"/>
    <property type="match status" value="1"/>
</dbReference>
<dbReference type="Proteomes" id="UP000076858">
    <property type="component" value="Unassembled WGS sequence"/>
</dbReference>
<dbReference type="InterPro" id="IPR048883">
    <property type="entry name" value="Nup188_N-subdom_III"/>
</dbReference>
<dbReference type="PANTHER" id="PTHR31431">
    <property type="entry name" value="NUCLEOPORIN NUP188 HOMOLOG"/>
    <property type="match status" value="1"/>
</dbReference>
<dbReference type="CDD" id="cd17301">
    <property type="entry name" value="PIPKc_PIP5KI"/>
    <property type="match status" value="1"/>
</dbReference>
<organism evidence="11 12">
    <name type="scientific">Daphnia magna</name>
    <dbReference type="NCBI Taxonomy" id="35525"/>
    <lineage>
        <taxon>Eukaryota</taxon>
        <taxon>Metazoa</taxon>
        <taxon>Ecdysozoa</taxon>
        <taxon>Arthropoda</taxon>
        <taxon>Crustacea</taxon>
        <taxon>Branchiopoda</taxon>
        <taxon>Diplostraca</taxon>
        <taxon>Cladocera</taxon>
        <taxon>Anomopoda</taxon>
        <taxon>Daphniidae</taxon>
        <taxon>Daphnia</taxon>
    </lineage>
</organism>
<dbReference type="GO" id="GO:0051028">
    <property type="term" value="P:mRNA transport"/>
    <property type="evidence" value="ECO:0007669"/>
    <property type="project" value="UniProtKB-KW"/>
</dbReference>
<evidence type="ECO:0000256" key="6">
    <source>
        <dbReference type="ARBA" id="ARBA00023132"/>
    </source>
</evidence>
<dbReference type="OrthoDB" id="102511at2759"/>
<dbReference type="PANTHER" id="PTHR31431:SF1">
    <property type="entry name" value="NUCLEOPORIN NUP188"/>
    <property type="match status" value="1"/>
</dbReference>
<protein>
    <submittedName>
        <fullName evidence="11">Phosphatidylinositol 5-phosphate 4-kinase</fullName>
    </submittedName>
</protein>
<evidence type="ECO:0000256" key="1">
    <source>
        <dbReference type="ARBA" id="ARBA00004567"/>
    </source>
</evidence>
<dbReference type="InterPro" id="IPR027483">
    <property type="entry name" value="PInositol-4-P-4/5-kinase_C_sf"/>
</dbReference>
<dbReference type="InterPro" id="IPR044840">
    <property type="entry name" value="Nup188"/>
</dbReference>
<dbReference type="GO" id="GO:0044611">
    <property type="term" value="C:nuclear pore inner ring"/>
    <property type="evidence" value="ECO:0007669"/>
    <property type="project" value="TreeGrafter"/>
</dbReference>
<dbReference type="GO" id="GO:0052742">
    <property type="term" value="F:phosphatidylinositol kinase activity"/>
    <property type="evidence" value="ECO:0007669"/>
    <property type="project" value="InterPro"/>
</dbReference>
<dbReference type="InterPro" id="IPR002498">
    <property type="entry name" value="PInositol-4-P-4/5-kinase_core"/>
</dbReference>
<feature type="compositionally biased region" description="Polar residues" evidence="9">
    <location>
        <begin position="96"/>
        <end position="114"/>
    </location>
</feature>
<evidence type="ECO:0000256" key="5">
    <source>
        <dbReference type="ARBA" id="ARBA00023010"/>
    </source>
</evidence>
<keyword evidence="8" id="KW-0808">Transferase</keyword>
<evidence type="ECO:0000256" key="9">
    <source>
        <dbReference type="SAM" id="MobiDB-lite"/>
    </source>
</evidence>
<comment type="caution">
    <text evidence="11">The sequence shown here is derived from an EMBL/GenBank/DDBJ whole genome shotgun (WGS) entry which is preliminary data.</text>
</comment>
<evidence type="ECO:0000256" key="2">
    <source>
        <dbReference type="ARBA" id="ARBA00022448"/>
    </source>
</evidence>
<keyword evidence="8" id="KW-0547">Nucleotide-binding</keyword>
<dbReference type="Gene3D" id="3.30.810.10">
    <property type="entry name" value="2-Layer Sandwich"/>
    <property type="match status" value="1"/>
</dbReference>
<feature type="region of interest" description="Disordered" evidence="9">
    <location>
        <begin position="82"/>
        <end position="120"/>
    </location>
</feature>
<evidence type="ECO:0000313" key="12">
    <source>
        <dbReference type="Proteomes" id="UP000076858"/>
    </source>
</evidence>
<dbReference type="GO" id="GO:0005524">
    <property type="term" value="F:ATP binding"/>
    <property type="evidence" value="ECO:0007669"/>
    <property type="project" value="UniProtKB-UniRule"/>
</dbReference>
<dbReference type="InterPro" id="IPR027484">
    <property type="entry name" value="PInositol-4-P-5-kinase_N"/>
</dbReference>
<keyword evidence="12" id="KW-1185">Reference proteome</keyword>
<keyword evidence="2" id="KW-0813">Transport</keyword>
<keyword evidence="3" id="KW-0509">mRNA transport</keyword>
<dbReference type="SMART" id="SM00330">
    <property type="entry name" value="PIPKc"/>
    <property type="match status" value="1"/>
</dbReference>
<evidence type="ECO:0000256" key="8">
    <source>
        <dbReference type="PROSITE-ProRule" id="PRU00781"/>
    </source>
</evidence>
<dbReference type="Gene3D" id="3.30.800.10">
    <property type="entry name" value="Phosphatidylinositol Phosphate Kinase II Beta"/>
    <property type="match status" value="1"/>
</dbReference>
<dbReference type="GO" id="GO:0017056">
    <property type="term" value="F:structural constituent of nuclear pore"/>
    <property type="evidence" value="ECO:0007669"/>
    <property type="project" value="InterPro"/>
</dbReference>
<dbReference type="EMBL" id="LRGB01001363">
    <property type="protein sequence ID" value="KZS12146.1"/>
    <property type="molecule type" value="Genomic_DNA"/>
</dbReference>
<sequence>MNSTLFTSNLHLGVLSSLPGPVSTLNASEQNNKKDVITTDKDFVHTSTVHNHEELDHLNESVFEDDDFKWFDDITTGFIVVNKESTPPPPFETRDSNQSSEDGKPTSSRTTSGSLKADWERKLGHRRVGQHGEVTYKKIHTSEIMYSIQLGISHAIGGLAPKPERDILMQDFKTIESVDHYFQGSRQTPNAHRYSNFRFESFAPIAFRYFRNYFGIDPHDFVLSLCNQPLRELSNPGASGSIFYVSADDEFIIKSVQHKEGEFLKKLLPGYNMNLNQNPCTLLPKFFGFYSYICNSKTVRMVVMNNLLPSSIKLHEKYDLKGSTYKRKVDGRLYHLFKLQASDMERSKKVPTFKDLDFLELHPDGIMLEPETYAALIKTIQRDCRVLESFKIMDYSLLFAIHNVDLAATEEAERGLNKLAKDERNVAENAGIRRITKPNQNSSTSRRRLVAHSTALESIQMKYDADVVTENIPSGGVPARNAKGERLLVFLGIIDILQNYRLEKKLEHTLKALIHDGDTVSVHRPDFYSQRFENFMANQVFRKVSSTSLLKWKRPISLRHMKTLWSILSGTNQPLSFDVVGPFIESAKNWLVSGIQHFRPRDEDSIPATSDFPTILSYTIHLKAEDTAKLMESYKENEYRGTAEQFENLFKNKHFYPGLLAELSQFYHKERLYLLHSIEFLIKKAYSNAHPYSNIFKNFLETYDGKCELKKSLLAQLKLLSKGSAPQQSAIVTPAIIKSWWSLNSQEILLVLQCLIYYSESHELDAEDLLEILSTCGQLSGDLGENFHSVCHMQTTLLVKIVQPKDNFQTLRLKNTAIEEQLERLLNKAEYSPILLAWMLNHYTSENPISGSKFQQFGKKAIEQRVLKIIGDISSDPIFQGESSLREIVCRTMNGLLAVLVSCFDTERLGNQADLRRATCCILRGSSQAAKNVWLPDQGLNFVWSETVSQFPLEMVALLELSRAVAHSSKENKFRICQEVQQLPNFMEPIENIPESWLKWTTAGVVVLLQTYYPYKTAGCKEILIPRGAVGSIDGKYIRWQVKVNLYEIAIAEIKMLLQQGSFGLSAVKVDSLTRVQHVLGFLELIFPQLEMSSPAYAEKFRHHILSLVEKFGPLSTATQELVASSLKCLAAAVTESNASEVAGKIFSTSILPSVERHLPTGVGNEISPGVIGIVLAGIESSQGSYPLTVAFVKLTSAFIQVNLADERVSVASSLFILREVLPFLLTRQYVSIEQREIMIGVTLNWLHVLLQTDSSNQVRQICTRTLLNSPRGETESLVAIAAFGSSLAEMQLMKQSDWDDRDGHGLVMLRHIRLSLSILNLLLKDREAAGHMSPLESLLSSPSSAPTGQHFTTILAHYIFYRFDLRLATLALKVLKSCANRWKNVSLLACLGHDAPLIRNTWLNSLESTLEDAGLIRTILRLMTESVAAQPGLMHMLVNGDDRCFRAVARLLLEENELEALELVHQFWFQRCSPAIEYFKRRPKFWQQLCLPLHSADKNPEVKRIALLFQILAIELYNTCGKVNSELQDVLNQLPSHLTDWSDLVLKSLPPSSSPAGQEKSGVELLLSGWSDFLVMLAHYGPEIDAGNRAKISTDVLEALIGRAESGHRSPLLGKLAELNWMLQLVEKKSNDRLLTSLGQLLDVIAEKELTSFPARFQVAVLTSAVSALRLRGRTDKDEKLADWMRPVSLCTQSCLIQLPQLLLTDATNPNSRATCITALCLSLLTELIPSAIDLSALQETFLLQSLISTIQFCIHHRQGWDVAEGALSVLLAVARTDAGSAVLTQLQLDQTLWLPLEVIYEAQPMVYRLGLQLCTTVLGRQRHFFLEQALTLAGVHQQPFTNILLKLRHPNKDDLIVATDVMALLRQLSVFQQTWRLQHSGSMQNVLQAASSAVYFGIAHLIRASSITPLISTSFGEGKDNETAQPSAAALELQSKLLELVSQGLALLNCYNPPLAALLTEDGIDVAKWERHLSPSFSTPSLDHLEASPSLSFGTLNAVASHTLRILSKPDQQPNERNHLTLVLEQSLSLLLSQALLYILDPRLCPQEKQLLKRELGAELGSFVESIRRQAQRGLRSPATASYTPRPIISTVNQSFLKLVGHIVQRIFK</sequence>
<dbReference type="GO" id="GO:0006606">
    <property type="term" value="P:protein import into nucleus"/>
    <property type="evidence" value="ECO:0007669"/>
    <property type="project" value="TreeGrafter"/>
</dbReference>
<keyword evidence="5" id="KW-0811">Translocation</keyword>
<dbReference type="GO" id="GO:0046488">
    <property type="term" value="P:phosphatidylinositol metabolic process"/>
    <property type="evidence" value="ECO:0007669"/>
    <property type="project" value="UniProtKB-UniRule"/>
</dbReference>
<dbReference type="Pfam" id="PF21093">
    <property type="entry name" value="Nup188_N-subdom_III"/>
    <property type="match status" value="1"/>
</dbReference>
<evidence type="ECO:0000256" key="4">
    <source>
        <dbReference type="ARBA" id="ARBA00022927"/>
    </source>
</evidence>
<keyword evidence="8" id="KW-0067">ATP-binding</keyword>
<comment type="subcellular location">
    <subcellularLocation>
        <location evidence="1">Nucleus</location>
        <location evidence="1">Nuclear pore complex</location>
    </subcellularLocation>
</comment>
<reference evidence="11 12" key="1">
    <citation type="submission" date="2016-03" db="EMBL/GenBank/DDBJ databases">
        <title>EvidentialGene: Evidence-directed Construction of Genes on Genomes.</title>
        <authorList>
            <person name="Gilbert D.G."/>
            <person name="Choi J.-H."/>
            <person name="Mockaitis K."/>
            <person name="Colbourne J."/>
            <person name="Pfrender M."/>
        </authorList>
    </citation>
    <scope>NUCLEOTIDE SEQUENCE [LARGE SCALE GENOMIC DNA]</scope>
    <source>
        <strain evidence="11 12">Xinb3</strain>
        <tissue evidence="11">Complete organism</tissue>
    </source>
</reference>
<keyword evidence="7" id="KW-0539">Nucleus</keyword>
<name>A0A164VAZ5_9CRUS</name>
<dbReference type="STRING" id="35525.A0A164VAZ5"/>
<gene>
    <name evidence="11" type="ORF">APZ42_022930</name>
</gene>
<accession>A0A164VAZ5</accession>
<evidence type="ECO:0000313" key="11">
    <source>
        <dbReference type="EMBL" id="KZS12146.1"/>
    </source>
</evidence>
<dbReference type="SUPFAM" id="SSF56104">
    <property type="entry name" value="SAICAR synthase-like"/>
    <property type="match status" value="1"/>
</dbReference>